<evidence type="ECO:0000256" key="1">
    <source>
        <dbReference type="SAM" id="MobiDB-lite"/>
    </source>
</evidence>
<feature type="transmembrane region" description="Helical" evidence="2">
    <location>
        <begin position="452"/>
        <end position="472"/>
    </location>
</feature>
<dbReference type="PANTHER" id="PTHR31549">
    <property type="entry name" value="PROTEIN, PUTATIVE (DUF247)-RELATED-RELATED"/>
    <property type="match status" value="1"/>
</dbReference>
<dbReference type="Pfam" id="PF03140">
    <property type="entry name" value="DUF247"/>
    <property type="match status" value="1"/>
</dbReference>
<name>A0A5B7BKG5_DAVIN</name>
<gene>
    <name evidence="3" type="ORF">Din_038626</name>
</gene>
<keyword evidence="2" id="KW-0472">Membrane</keyword>
<feature type="region of interest" description="Disordered" evidence="1">
    <location>
        <begin position="1"/>
        <end position="32"/>
    </location>
</feature>
<protein>
    <submittedName>
        <fullName evidence="3">Uncharacterized protein</fullName>
    </submittedName>
</protein>
<dbReference type="InterPro" id="IPR004158">
    <property type="entry name" value="DUF247_pln"/>
</dbReference>
<dbReference type="PANTHER" id="PTHR31549:SF88">
    <property type="entry name" value="DUF4220 DOMAIN-CONTAINING PROTEIN"/>
    <property type="match status" value="1"/>
</dbReference>
<evidence type="ECO:0000256" key="2">
    <source>
        <dbReference type="SAM" id="Phobius"/>
    </source>
</evidence>
<reference evidence="3" key="1">
    <citation type="submission" date="2019-08" db="EMBL/GenBank/DDBJ databases">
        <title>Reference gene set and small RNA set construction with multiple tissues from Davidia involucrata Baill.</title>
        <authorList>
            <person name="Yang H."/>
            <person name="Zhou C."/>
            <person name="Li G."/>
            <person name="Wang J."/>
            <person name="Gao P."/>
            <person name="Wang M."/>
            <person name="Wang R."/>
            <person name="Zhao Y."/>
        </authorList>
    </citation>
    <scope>NUCLEOTIDE SEQUENCE</scope>
    <source>
        <tissue evidence="3">Mixed with DoveR01_LX</tissue>
    </source>
</reference>
<keyword evidence="2" id="KW-1133">Transmembrane helix</keyword>
<organism evidence="3">
    <name type="scientific">Davidia involucrata</name>
    <name type="common">Dove tree</name>
    <dbReference type="NCBI Taxonomy" id="16924"/>
    <lineage>
        <taxon>Eukaryota</taxon>
        <taxon>Viridiplantae</taxon>
        <taxon>Streptophyta</taxon>
        <taxon>Embryophyta</taxon>
        <taxon>Tracheophyta</taxon>
        <taxon>Spermatophyta</taxon>
        <taxon>Magnoliopsida</taxon>
        <taxon>eudicotyledons</taxon>
        <taxon>Gunneridae</taxon>
        <taxon>Pentapetalae</taxon>
        <taxon>asterids</taxon>
        <taxon>Cornales</taxon>
        <taxon>Nyssaceae</taxon>
        <taxon>Davidia</taxon>
    </lineage>
</organism>
<accession>A0A5B7BKG5</accession>
<keyword evidence="2" id="KW-0812">Transmembrane</keyword>
<sequence>MFSSNRQSRPRGGKELRRTQATAWDASESARKPHRRICKLANVSPDSNDNDVRELYDSLPVFGPFYEGVTSMMPALKEAAWQHVLTKSPTEESETTRAYLSTVRRIERLARNTYTDDTVDHLKRSQFQWMMIKDGCFILQLALFALGGKEQLDHPPNHLIFGEQRNITKRIKKLTKSMFFVGNQIPLVVLRELMKQSFFQQVISRRKWERQYSDLFKRALYQLLVLPELKNSHHNRHRWFTSTDLLRGLSQKLGFQTRDYLLRQQPSDLLHGLQLLVIGPGNDPIEDDCEEDIIDLEGDGEDFGGDNFNTTGSATELRQAGIHFRHAKGIGLRGIKFTTNMFYAVLTLPTFTVEDDTELVFRYLRNYEIAQRLGRKREVSHYLQFMSELIRTPDDANLLASQGIIRANRNQREMLPGILSRLAAKDTNQNLRLVRLKIEDYSRPPWERIRGFLSLVLLLTVVQTVYTVLGYYKQP</sequence>
<proteinExistence type="predicted"/>
<dbReference type="AlphaFoldDB" id="A0A5B7BKG5"/>
<evidence type="ECO:0000313" key="3">
    <source>
        <dbReference type="EMBL" id="MPA69185.1"/>
    </source>
</evidence>
<dbReference type="EMBL" id="GHES01038626">
    <property type="protein sequence ID" value="MPA69185.1"/>
    <property type="molecule type" value="Transcribed_RNA"/>
</dbReference>